<comment type="caution">
    <text evidence="2">The sequence shown here is derived from an EMBL/GenBank/DDBJ whole genome shotgun (WGS) entry which is preliminary data.</text>
</comment>
<dbReference type="InterPro" id="IPR013103">
    <property type="entry name" value="RVT_2"/>
</dbReference>
<dbReference type="InterPro" id="IPR043502">
    <property type="entry name" value="DNA/RNA_pol_sf"/>
</dbReference>
<evidence type="ECO:0000313" key="2">
    <source>
        <dbReference type="EMBL" id="KAL0291101.1"/>
    </source>
</evidence>
<proteinExistence type="predicted"/>
<dbReference type="Pfam" id="PF07727">
    <property type="entry name" value="RVT_2"/>
    <property type="match status" value="1"/>
</dbReference>
<reference evidence="2" key="1">
    <citation type="submission" date="2020-06" db="EMBL/GenBank/DDBJ databases">
        <authorList>
            <person name="Li T."/>
            <person name="Hu X."/>
            <person name="Zhang T."/>
            <person name="Song X."/>
            <person name="Zhang H."/>
            <person name="Dai N."/>
            <person name="Sheng W."/>
            <person name="Hou X."/>
            <person name="Wei L."/>
        </authorList>
    </citation>
    <scope>NUCLEOTIDE SEQUENCE</scope>
    <source>
        <strain evidence="2">G02</strain>
        <tissue evidence="2">Leaf</tissue>
    </source>
</reference>
<organism evidence="2">
    <name type="scientific">Sesamum radiatum</name>
    <name type="common">Black benniseed</name>
    <dbReference type="NCBI Taxonomy" id="300843"/>
    <lineage>
        <taxon>Eukaryota</taxon>
        <taxon>Viridiplantae</taxon>
        <taxon>Streptophyta</taxon>
        <taxon>Embryophyta</taxon>
        <taxon>Tracheophyta</taxon>
        <taxon>Spermatophyta</taxon>
        <taxon>Magnoliopsida</taxon>
        <taxon>eudicotyledons</taxon>
        <taxon>Gunneridae</taxon>
        <taxon>Pentapetalae</taxon>
        <taxon>asterids</taxon>
        <taxon>lamiids</taxon>
        <taxon>Lamiales</taxon>
        <taxon>Pedaliaceae</taxon>
        <taxon>Sesamum</taxon>
    </lineage>
</organism>
<evidence type="ECO:0000259" key="1">
    <source>
        <dbReference type="Pfam" id="PF07727"/>
    </source>
</evidence>
<dbReference type="EMBL" id="JACGWJ010000564">
    <property type="protein sequence ID" value="KAL0291101.1"/>
    <property type="molecule type" value="Genomic_DNA"/>
</dbReference>
<dbReference type="SUPFAM" id="SSF56672">
    <property type="entry name" value="DNA/RNA polymerases"/>
    <property type="match status" value="1"/>
</dbReference>
<protein>
    <submittedName>
        <fullName evidence="2">Retrovirus-related Pol polyprotein from transposon RE2</fullName>
    </submittedName>
</protein>
<name>A0AAW2JAZ2_SESRA</name>
<reference evidence="2" key="2">
    <citation type="journal article" date="2024" name="Plant">
        <title>Genomic evolution and insights into agronomic trait innovations of Sesamum species.</title>
        <authorList>
            <person name="Miao H."/>
            <person name="Wang L."/>
            <person name="Qu L."/>
            <person name="Liu H."/>
            <person name="Sun Y."/>
            <person name="Le M."/>
            <person name="Wang Q."/>
            <person name="Wei S."/>
            <person name="Zheng Y."/>
            <person name="Lin W."/>
            <person name="Duan Y."/>
            <person name="Cao H."/>
            <person name="Xiong S."/>
            <person name="Wang X."/>
            <person name="Wei L."/>
            <person name="Li C."/>
            <person name="Ma Q."/>
            <person name="Ju M."/>
            <person name="Zhao R."/>
            <person name="Li G."/>
            <person name="Mu C."/>
            <person name="Tian Q."/>
            <person name="Mei H."/>
            <person name="Zhang T."/>
            <person name="Gao T."/>
            <person name="Zhang H."/>
        </authorList>
    </citation>
    <scope>NUCLEOTIDE SEQUENCE</scope>
    <source>
        <strain evidence="2">G02</strain>
    </source>
</reference>
<feature type="domain" description="Reverse transcriptase Ty1/copia-type" evidence="1">
    <location>
        <begin position="7"/>
        <end position="96"/>
    </location>
</feature>
<dbReference type="AlphaFoldDB" id="A0AAW2JAZ2"/>
<sequence length="163" mass="18035">MSPATPDKKTIGCRWVFKLNLNPDGTIQRHKARLVAKGYNQVEGVDYLDSFSPMAKSVTVRLLLSVALSKGWPLLQLDVDNAFFNGYLDKEDVHMLDAKPVPTPFPLDLKLSSDAGSLLCDSGFCICLESTLISWKTKKQATISRSSPEAEYRKMGVVVSKLL</sequence>
<gene>
    <name evidence="2" type="ORF">Sradi_7034500</name>
</gene>
<accession>A0AAW2JAZ2</accession>